<dbReference type="EMBL" id="CP006905">
    <property type="protein sequence ID" value="AIY82593.1"/>
    <property type="molecule type" value="Genomic_DNA"/>
</dbReference>
<keyword evidence="6 8" id="KW-0408">Iron</keyword>
<dbReference type="InterPro" id="IPR041719">
    <property type="entry name" value="Ferritin_prok"/>
</dbReference>
<dbReference type="GO" id="GO:0008199">
    <property type="term" value="F:ferric iron binding"/>
    <property type="evidence" value="ECO:0007669"/>
    <property type="project" value="InterPro"/>
</dbReference>
<keyword evidence="4 8" id="KW-0479">Metal-binding</keyword>
<dbReference type="GO" id="GO:0006826">
    <property type="term" value="P:iron ion transport"/>
    <property type="evidence" value="ECO:0007669"/>
    <property type="project" value="InterPro"/>
</dbReference>
<dbReference type="eggNOG" id="COG1528">
    <property type="taxonomic scope" value="Bacteria"/>
</dbReference>
<evidence type="ECO:0000313" key="11">
    <source>
        <dbReference type="EMBL" id="AIY82593.1"/>
    </source>
</evidence>
<dbReference type="Pfam" id="PF00210">
    <property type="entry name" value="Ferritin"/>
    <property type="match status" value="1"/>
</dbReference>
<feature type="binding site" evidence="8">
    <location>
        <position position="127"/>
    </location>
    <ligand>
        <name>Fe cation</name>
        <dbReference type="ChEBI" id="CHEBI:24875"/>
        <label>1</label>
    </ligand>
</feature>
<comment type="subcellular location">
    <subcellularLocation>
        <location evidence="9">Cytoplasm</location>
    </subcellularLocation>
</comment>
<dbReference type="GO" id="GO:0005829">
    <property type="term" value="C:cytosol"/>
    <property type="evidence" value="ECO:0007669"/>
    <property type="project" value="TreeGrafter"/>
</dbReference>
<comment type="function">
    <text evidence="1 9">Iron-storage protein.</text>
</comment>
<feature type="binding site" evidence="8">
    <location>
        <position position="50"/>
    </location>
    <ligand>
        <name>Fe cation</name>
        <dbReference type="ChEBI" id="CHEBI:24875"/>
        <label>1</label>
    </ligand>
</feature>
<feature type="binding site" evidence="8">
    <location>
        <position position="94"/>
    </location>
    <ligand>
        <name>Fe cation</name>
        <dbReference type="ChEBI" id="CHEBI:24875"/>
        <label>1</label>
    </ligand>
</feature>
<sequence>MLSENLLKSLNDQVNFEFYSSYTYLAMAAYAESVDLSGFANFFRVQAKEELDHAMKFYDYIFQKNGFVELEQIPKPNHKYDSIIDVFQKGYEHEKLVTSKIYALADIAAEEREHATMSLLNWFIDEQVEEENNFNSLLKRVKRSEGNPAAIYMMDDELAKRVYVPLTRNA</sequence>
<dbReference type="PANTHER" id="PTHR11431">
    <property type="entry name" value="FERRITIN"/>
    <property type="match status" value="1"/>
</dbReference>
<dbReference type="KEGG" id="cbv:U729_1933"/>
<dbReference type="Proteomes" id="UP000030635">
    <property type="component" value="Chromosome"/>
</dbReference>
<dbReference type="AlphaFoldDB" id="A0A0A7FSQ1"/>
<dbReference type="GO" id="GO:0006879">
    <property type="term" value="P:intracellular iron ion homeostasis"/>
    <property type="evidence" value="ECO:0007669"/>
    <property type="project" value="UniProtKB-KW"/>
</dbReference>
<organism evidence="11 12">
    <name type="scientific">Clostridium baratii str. Sullivan</name>
    <dbReference type="NCBI Taxonomy" id="1415775"/>
    <lineage>
        <taxon>Bacteria</taxon>
        <taxon>Bacillati</taxon>
        <taxon>Bacillota</taxon>
        <taxon>Clostridia</taxon>
        <taxon>Eubacteriales</taxon>
        <taxon>Clostridiaceae</taxon>
        <taxon>Clostridium</taxon>
    </lineage>
</organism>
<reference evidence="11 12" key="1">
    <citation type="journal article" date="2015" name="Infect. Genet. Evol.">
        <title>Genomic sequences of six botulinum neurotoxin-producing strains representing three clostridial species illustrate the mobility and diversity of botulinum neurotoxin genes.</title>
        <authorList>
            <person name="Smith T.J."/>
            <person name="Hill K.K."/>
            <person name="Xie G."/>
            <person name="Foley B.T."/>
            <person name="Williamson C.H."/>
            <person name="Foster J.T."/>
            <person name="Johnson S.L."/>
            <person name="Chertkov O."/>
            <person name="Teshima H."/>
            <person name="Gibbons H.S."/>
            <person name="Johnsky L.A."/>
            <person name="Karavis M.A."/>
            <person name="Smith L.A."/>
        </authorList>
    </citation>
    <scope>NUCLEOTIDE SEQUENCE [LARGE SCALE GENOMIC DNA]</scope>
    <source>
        <strain evidence="11">Sullivan</strain>
    </source>
</reference>
<dbReference type="GO" id="GO:0004322">
    <property type="term" value="F:ferroxidase activity"/>
    <property type="evidence" value="ECO:0007669"/>
    <property type="project" value="TreeGrafter"/>
</dbReference>
<evidence type="ECO:0000313" key="12">
    <source>
        <dbReference type="Proteomes" id="UP000030635"/>
    </source>
</evidence>
<dbReference type="HOGENOM" id="CLU_065681_1_2_9"/>
<feature type="binding site" evidence="8">
    <location>
        <position position="17"/>
    </location>
    <ligand>
        <name>Fe cation</name>
        <dbReference type="ChEBI" id="CHEBI:24875"/>
        <label>1</label>
    </ligand>
</feature>
<dbReference type="GO" id="GO:0042802">
    <property type="term" value="F:identical protein binding"/>
    <property type="evidence" value="ECO:0007669"/>
    <property type="project" value="UniProtKB-ARBA"/>
</dbReference>
<protein>
    <recommendedName>
        <fullName evidence="9">Ferritin</fullName>
        <ecNumber evidence="9">1.16.3.2</ecNumber>
    </recommendedName>
</protein>
<dbReference type="PANTHER" id="PTHR11431:SF127">
    <property type="entry name" value="BACTERIAL NON-HEME FERRITIN"/>
    <property type="match status" value="1"/>
</dbReference>
<dbReference type="InterPro" id="IPR001519">
    <property type="entry name" value="Ferritin"/>
</dbReference>
<dbReference type="InterPro" id="IPR008331">
    <property type="entry name" value="Ferritin_DPS_dom"/>
</dbReference>
<dbReference type="SUPFAM" id="SSF47240">
    <property type="entry name" value="Ferritin-like"/>
    <property type="match status" value="1"/>
</dbReference>
<name>A0A0A7FSQ1_9CLOT</name>
<dbReference type="OrthoDB" id="9801481at2"/>
<evidence type="ECO:0000256" key="7">
    <source>
        <dbReference type="ARBA" id="ARBA00048035"/>
    </source>
</evidence>
<proteinExistence type="inferred from homology"/>
<feature type="domain" description="Ferritin-like diiron" evidence="10">
    <location>
        <begin position="1"/>
        <end position="145"/>
    </location>
</feature>
<keyword evidence="5" id="KW-0560">Oxidoreductase</keyword>
<evidence type="ECO:0000259" key="10">
    <source>
        <dbReference type="PROSITE" id="PS50905"/>
    </source>
</evidence>
<dbReference type="InterPro" id="IPR009078">
    <property type="entry name" value="Ferritin-like_SF"/>
</dbReference>
<dbReference type="PROSITE" id="PS50905">
    <property type="entry name" value="FERRITIN_LIKE"/>
    <property type="match status" value="1"/>
</dbReference>
<comment type="catalytic activity">
    <reaction evidence="7 9">
        <text>4 Fe(2+) + O2 + 6 H2O = 4 iron(III) oxide-hydroxide + 12 H(+)</text>
        <dbReference type="Rhea" id="RHEA:11972"/>
        <dbReference type="ChEBI" id="CHEBI:15377"/>
        <dbReference type="ChEBI" id="CHEBI:15378"/>
        <dbReference type="ChEBI" id="CHEBI:15379"/>
        <dbReference type="ChEBI" id="CHEBI:29033"/>
        <dbReference type="ChEBI" id="CHEBI:78619"/>
        <dbReference type="EC" id="1.16.3.2"/>
    </reaction>
</comment>
<evidence type="ECO:0000256" key="6">
    <source>
        <dbReference type="ARBA" id="ARBA00023004"/>
    </source>
</evidence>
<keyword evidence="3 9" id="KW-0409">Iron storage</keyword>
<dbReference type="FunFam" id="1.20.1260.10:FF:000001">
    <property type="entry name" value="Non-heme ferritin"/>
    <property type="match status" value="1"/>
</dbReference>
<keyword evidence="12" id="KW-1185">Reference proteome</keyword>
<evidence type="ECO:0000256" key="2">
    <source>
        <dbReference type="ARBA" id="ARBA00006950"/>
    </source>
</evidence>
<dbReference type="STRING" id="1561.NPD11_1079"/>
<evidence type="ECO:0000256" key="8">
    <source>
        <dbReference type="PIRSR" id="PIRSR601519-1"/>
    </source>
</evidence>
<dbReference type="GO" id="GO:0008198">
    <property type="term" value="F:ferrous iron binding"/>
    <property type="evidence" value="ECO:0007669"/>
    <property type="project" value="TreeGrafter"/>
</dbReference>
<dbReference type="Gene3D" id="1.20.1260.10">
    <property type="match status" value="1"/>
</dbReference>
<accession>A0A0A7FSQ1</accession>
<evidence type="ECO:0000256" key="1">
    <source>
        <dbReference type="ARBA" id="ARBA00002485"/>
    </source>
</evidence>
<dbReference type="InterPro" id="IPR012347">
    <property type="entry name" value="Ferritin-like"/>
</dbReference>
<dbReference type="RefSeq" id="WP_039314186.1">
    <property type="nucleotide sequence ID" value="NZ_CP006905.1"/>
</dbReference>
<evidence type="ECO:0000256" key="4">
    <source>
        <dbReference type="ARBA" id="ARBA00022723"/>
    </source>
</evidence>
<comment type="similarity">
    <text evidence="2 9">Belongs to the ferritin family. Prokaryotic subfamily.</text>
</comment>
<dbReference type="EC" id="1.16.3.2" evidence="9"/>
<gene>
    <name evidence="11" type="ORF">U729_1933</name>
</gene>
<evidence type="ECO:0000256" key="5">
    <source>
        <dbReference type="ARBA" id="ARBA00023002"/>
    </source>
</evidence>
<evidence type="ECO:0000256" key="9">
    <source>
        <dbReference type="RuleBase" id="RU361145"/>
    </source>
</evidence>
<evidence type="ECO:0000256" key="3">
    <source>
        <dbReference type="ARBA" id="ARBA00022434"/>
    </source>
</evidence>
<dbReference type="CDD" id="cd01055">
    <property type="entry name" value="Nonheme_Ferritin"/>
    <property type="match status" value="1"/>
</dbReference>
<feature type="binding site" evidence="8">
    <location>
        <position position="53"/>
    </location>
    <ligand>
        <name>Fe cation</name>
        <dbReference type="ChEBI" id="CHEBI:24875"/>
        <label>1</label>
    </ligand>
</feature>
<keyword evidence="9" id="KW-0963">Cytoplasm</keyword>
<dbReference type="InterPro" id="IPR009040">
    <property type="entry name" value="Ferritin-like_diiron"/>
</dbReference>